<feature type="region of interest" description="Disordered" evidence="1">
    <location>
        <begin position="328"/>
        <end position="364"/>
    </location>
</feature>
<keyword evidence="3" id="KW-1185">Reference proteome</keyword>
<feature type="non-terminal residue" evidence="2">
    <location>
        <position position="498"/>
    </location>
</feature>
<reference evidence="2" key="1">
    <citation type="journal article" date="2021" name="Proc. Natl. Acad. Sci. U.S.A.">
        <title>Three genomes in the algal genus Volvox reveal the fate of a haploid sex-determining region after a transition to homothallism.</title>
        <authorList>
            <person name="Yamamoto K."/>
            <person name="Hamaji T."/>
            <person name="Kawai-Toyooka H."/>
            <person name="Matsuzaki R."/>
            <person name="Takahashi F."/>
            <person name="Nishimura Y."/>
            <person name="Kawachi M."/>
            <person name="Noguchi H."/>
            <person name="Minakuchi Y."/>
            <person name="Umen J.G."/>
            <person name="Toyoda A."/>
            <person name="Nozaki H."/>
        </authorList>
    </citation>
    <scope>NUCLEOTIDE SEQUENCE</scope>
    <source>
        <strain evidence="2">NIES-3780</strain>
    </source>
</reference>
<feature type="region of interest" description="Disordered" evidence="1">
    <location>
        <begin position="129"/>
        <end position="156"/>
    </location>
</feature>
<comment type="caution">
    <text evidence="2">The sequence shown here is derived from an EMBL/GenBank/DDBJ whole genome shotgun (WGS) entry which is preliminary data.</text>
</comment>
<protein>
    <submittedName>
        <fullName evidence="2">Uncharacterized protein</fullName>
    </submittedName>
</protein>
<evidence type="ECO:0000313" key="2">
    <source>
        <dbReference type="EMBL" id="GIL50980.1"/>
    </source>
</evidence>
<feature type="compositionally biased region" description="Low complexity" evidence="1">
    <location>
        <begin position="337"/>
        <end position="354"/>
    </location>
</feature>
<dbReference type="AlphaFoldDB" id="A0A8J4EYT3"/>
<accession>A0A8J4EYT3</accession>
<name>A0A8J4EYT3_9CHLO</name>
<organism evidence="2 3">
    <name type="scientific">Volvox africanus</name>
    <dbReference type="NCBI Taxonomy" id="51714"/>
    <lineage>
        <taxon>Eukaryota</taxon>
        <taxon>Viridiplantae</taxon>
        <taxon>Chlorophyta</taxon>
        <taxon>core chlorophytes</taxon>
        <taxon>Chlorophyceae</taxon>
        <taxon>CS clade</taxon>
        <taxon>Chlamydomonadales</taxon>
        <taxon>Volvocaceae</taxon>
        <taxon>Volvox</taxon>
    </lineage>
</organism>
<sequence length="498" mass="51932">QNSLQQEFERAVSFLMDSPRKQSPLLAAKQFGKVASHSAKTQVPPLPPQFQTAAVAATAVHDDSLPAEFFFSADADGLRKGSQRELQAVGSLSALPMDDITRVAELYGFSSKHMKTTSSSTLEWDRMISQQPTRPPSDGSGGGGGATRPPAGAVPSARDGWFAQAVQNGQQEPPSNEISTAAAGNNALPTVVYTSSATSTSSNNGVSVTDYSNTITTNYQTIRVPADSAAPHNPPNPTQGIVAVAARPFPPARPPPPLRLQLPSIMVVAPPAPEDAAPPGMSNDRIGTPEQVVLTFPAPTSDNGSGSLLVPTAAAEAAAIATGMPRLWTRPSPLSMTGPTNTNTNIPTNTNTHTSQLQHSTPPLSPPNLSTSVLAPLATKSALELPQSWTHQKGVFGAAVASDNNIQTAAVGGISGGGRVATQSALLLRHVPGSLTATWGQPRPRTSCPHSSSCPEDGVAVSAHHLNDFLYDMDYVVPDDSLLKNPLFDPLYRVGVAP</sequence>
<proteinExistence type="predicted"/>
<dbReference type="EMBL" id="BNCO01000010">
    <property type="protein sequence ID" value="GIL50980.1"/>
    <property type="molecule type" value="Genomic_DNA"/>
</dbReference>
<evidence type="ECO:0000313" key="3">
    <source>
        <dbReference type="Proteomes" id="UP000747399"/>
    </source>
</evidence>
<feature type="non-terminal residue" evidence="2">
    <location>
        <position position="1"/>
    </location>
</feature>
<gene>
    <name evidence="2" type="ORF">Vafri_7051</name>
</gene>
<dbReference type="Proteomes" id="UP000747399">
    <property type="component" value="Unassembled WGS sequence"/>
</dbReference>
<evidence type="ECO:0000256" key="1">
    <source>
        <dbReference type="SAM" id="MobiDB-lite"/>
    </source>
</evidence>